<comment type="caution">
    <text evidence="2">The sequence shown here is derived from an EMBL/GenBank/DDBJ whole genome shotgun (WGS) entry which is preliminary data.</text>
</comment>
<gene>
    <name evidence="2" type="ORF">CEY00_Acc09274</name>
</gene>
<feature type="region of interest" description="Disordered" evidence="1">
    <location>
        <begin position="82"/>
        <end position="135"/>
    </location>
</feature>
<reference evidence="3" key="2">
    <citation type="journal article" date="2018" name="BMC Genomics">
        <title>A manually annotated Actinidia chinensis var. chinensis (kiwifruit) genome highlights the challenges associated with draft genomes and gene prediction in plants.</title>
        <authorList>
            <person name="Pilkington S.M."/>
            <person name="Crowhurst R."/>
            <person name="Hilario E."/>
            <person name="Nardozza S."/>
            <person name="Fraser L."/>
            <person name="Peng Y."/>
            <person name="Gunaseelan K."/>
            <person name="Simpson R."/>
            <person name="Tahir J."/>
            <person name="Deroles S.C."/>
            <person name="Templeton K."/>
            <person name="Luo Z."/>
            <person name="Davy M."/>
            <person name="Cheng C."/>
            <person name="McNeilage M."/>
            <person name="Scaglione D."/>
            <person name="Liu Y."/>
            <person name="Zhang Q."/>
            <person name="Datson P."/>
            <person name="De Silva N."/>
            <person name="Gardiner S.E."/>
            <person name="Bassett H."/>
            <person name="Chagne D."/>
            <person name="McCallum J."/>
            <person name="Dzierzon H."/>
            <person name="Deng C."/>
            <person name="Wang Y.Y."/>
            <person name="Barron L."/>
            <person name="Manako K."/>
            <person name="Bowen J."/>
            <person name="Foster T.M."/>
            <person name="Erridge Z.A."/>
            <person name="Tiffin H."/>
            <person name="Waite C.N."/>
            <person name="Davies K.M."/>
            <person name="Grierson E.P."/>
            <person name="Laing W.A."/>
            <person name="Kirk R."/>
            <person name="Chen X."/>
            <person name="Wood M."/>
            <person name="Montefiori M."/>
            <person name="Brummell D.A."/>
            <person name="Schwinn K.E."/>
            <person name="Catanach A."/>
            <person name="Fullerton C."/>
            <person name="Li D."/>
            <person name="Meiyalaghan S."/>
            <person name="Nieuwenhuizen N."/>
            <person name="Read N."/>
            <person name="Prakash R."/>
            <person name="Hunter D."/>
            <person name="Zhang H."/>
            <person name="McKenzie M."/>
            <person name="Knabel M."/>
            <person name="Harris A."/>
            <person name="Allan A.C."/>
            <person name="Gleave A."/>
            <person name="Chen A."/>
            <person name="Janssen B.J."/>
            <person name="Plunkett B."/>
            <person name="Ampomah-Dwamena C."/>
            <person name="Voogd C."/>
            <person name="Leif D."/>
            <person name="Lafferty D."/>
            <person name="Souleyre E.J.F."/>
            <person name="Varkonyi-Gasic E."/>
            <person name="Gambi F."/>
            <person name="Hanley J."/>
            <person name="Yao J.L."/>
            <person name="Cheung J."/>
            <person name="David K.M."/>
            <person name="Warren B."/>
            <person name="Marsh K."/>
            <person name="Snowden K.C."/>
            <person name="Lin-Wang K."/>
            <person name="Brian L."/>
            <person name="Martinez-Sanchez M."/>
            <person name="Wang M."/>
            <person name="Ileperuma N."/>
            <person name="Macnee N."/>
            <person name="Campin R."/>
            <person name="McAtee P."/>
            <person name="Drummond R.S.M."/>
            <person name="Espley R.V."/>
            <person name="Ireland H.S."/>
            <person name="Wu R."/>
            <person name="Atkinson R.G."/>
            <person name="Karunairetnam S."/>
            <person name="Bulley S."/>
            <person name="Chunkath S."/>
            <person name="Hanley Z."/>
            <person name="Storey R."/>
            <person name="Thrimawithana A.H."/>
            <person name="Thomson S."/>
            <person name="David C."/>
            <person name="Testolin R."/>
            <person name="Huang H."/>
            <person name="Hellens R.P."/>
            <person name="Schaffer R.J."/>
        </authorList>
    </citation>
    <scope>NUCLEOTIDE SEQUENCE [LARGE SCALE GENOMIC DNA]</scope>
    <source>
        <strain evidence="3">cv. Red5</strain>
    </source>
</reference>
<name>A0A2R6RA41_ACTCC</name>
<dbReference type="PANTHER" id="PTHR33912:SF3">
    <property type="entry name" value="OS01G0939400 PROTEIN"/>
    <property type="match status" value="1"/>
</dbReference>
<keyword evidence="3" id="KW-1185">Reference proteome</keyword>
<organism evidence="2 3">
    <name type="scientific">Actinidia chinensis var. chinensis</name>
    <name type="common">Chinese soft-hair kiwi</name>
    <dbReference type="NCBI Taxonomy" id="1590841"/>
    <lineage>
        <taxon>Eukaryota</taxon>
        <taxon>Viridiplantae</taxon>
        <taxon>Streptophyta</taxon>
        <taxon>Embryophyta</taxon>
        <taxon>Tracheophyta</taxon>
        <taxon>Spermatophyta</taxon>
        <taxon>Magnoliopsida</taxon>
        <taxon>eudicotyledons</taxon>
        <taxon>Gunneridae</taxon>
        <taxon>Pentapetalae</taxon>
        <taxon>asterids</taxon>
        <taxon>Ericales</taxon>
        <taxon>Actinidiaceae</taxon>
        <taxon>Actinidia</taxon>
    </lineage>
</organism>
<dbReference type="FunCoup" id="A0A2R6RA41">
    <property type="interactions" value="902"/>
</dbReference>
<feature type="compositionally biased region" description="Basic and acidic residues" evidence="1">
    <location>
        <begin position="101"/>
        <end position="110"/>
    </location>
</feature>
<evidence type="ECO:0000313" key="3">
    <source>
        <dbReference type="Proteomes" id="UP000241394"/>
    </source>
</evidence>
<protein>
    <submittedName>
        <fullName evidence="2">Zygotic gap protein like</fullName>
    </submittedName>
</protein>
<dbReference type="EMBL" id="NKQK01000008">
    <property type="protein sequence ID" value="PSS24432.1"/>
    <property type="molecule type" value="Genomic_DNA"/>
</dbReference>
<evidence type="ECO:0000313" key="2">
    <source>
        <dbReference type="EMBL" id="PSS24432.1"/>
    </source>
</evidence>
<dbReference type="AlphaFoldDB" id="A0A2R6RA41"/>
<feature type="region of interest" description="Disordered" evidence="1">
    <location>
        <begin position="1"/>
        <end position="66"/>
    </location>
</feature>
<reference evidence="2 3" key="1">
    <citation type="submission" date="2017-07" db="EMBL/GenBank/DDBJ databases">
        <title>An improved, manually edited Actinidia chinensis var. chinensis (kiwifruit) genome highlights the challenges associated with draft genomes and gene prediction in plants.</title>
        <authorList>
            <person name="Pilkington S."/>
            <person name="Crowhurst R."/>
            <person name="Hilario E."/>
            <person name="Nardozza S."/>
            <person name="Fraser L."/>
            <person name="Peng Y."/>
            <person name="Gunaseelan K."/>
            <person name="Simpson R."/>
            <person name="Tahir J."/>
            <person name="Deroles S."/>
            <person name="Templeton K."/>
            <person name="Luo Z."/>
            <person name="Davy M."/>
            <person name="Cheng C."/>
            <person name="Mcneilage M."/>
            <person name="Scaglione D."/>
            <person name="Liu Y."/>
            <person name="Zhang Q."/>
            <person name="Datson P."/>
            <person name="De Silva N."/>
            <person name="Gardiner S."/>
            <person name="Bassett H."/>
            <person name="Chagne D."/>
            <person name="Mccallum J."/>
            <person name="Dzierzon H."/>
            <person name="Deng C."/>
            <person name="Wang Y.-Y."/>
            <person name="Barron N."/>
            <person name="Manako K."/>
            <person name="Bowen J."/>
            <person name="Foster T."/>
            <person name="Erridge Z."/>
            <person name="Tiffin H."/>
            <person name="Waite C."/>
            <person name="Davies K."/>
            <person name="Grierson E."/>
            <person name="Laing W."/>
            <person name="Kirk R."/>
            <person name="Chen X."/>
            <person name="Wood M."/>
            <person name="Montefiori M."/>
            <person name="Brummell D."/>
            <person name="Schwinn K."/>
            <person name="Catanach A."/>
            <person name="Fullerton C."/>
            <person name="Li D."/>
            <person name="Meiyalaghan S."/>
            <person name="Nieuwenhuizen N."/>
            <person name="Read N."/>
            <person name="Prakash R."/>
            <person name="Hunter D."/>
            <person name="Zhang H."/>
            <person name="Mckenzie M."/>
            <person name="Knabel M."/>
            <person name="Harris A."/>
            <person name="Allan A."/>
            <person name="Chen A."/>
            <person name="Janssen B."/>
            <person name="Plunkett B."/>
            <person name="Dwamena C."/>
            <person name="Voogd C."/>
            <person name="Leif D."/>
            <person name="Lafferty D."/>
            <person name="Souleyre E."/>
            <person name="Varkonyi-Gasic E."/>
            <person name="Gambi F."/>
            <person name="Hanley J."/>
            <person name="Yao J.-L."/>
            <person name="Cheung J."/>
            <person name="David K."/>
            <person name="Warren B."/>
            <person name="Marsh K."/>
            <person name="Snowden K."/>
            <person name="Lin-Wang K."/>
            <person name="Brian L."/>
            <person name="Martinez-Sanchez M."/>
            <person name="Wang M."/>
            <person name="Ileperuma N."/>
            <person name="Macnee N."/>
            <person name="Campin R."/>
            <person name="Mcatee P."/>
            <person name="Drummond R."/>
            <person name="Espley R."/>
            <person name="Ireland H."/>
            <person name="Wu R."/>
            <person name="Atkinson R."/>
            <person name="Karunairetnam S."/>
            <person name="Bulley S."/>
            <person name="Chunkath S."/>
            <person name="Hanley Z."/>
            <person name="Storey R."/>
            <person name="Thrimawithana A."/>
            <person name="Thomson S."/>
            <person name="David C."/>
            <person name="Testolin R."/>
        </authorList>
    </citation>
    <scope>NUCLEOTIDE SEQUENCE [LARGE SCALE GENOMIC DNA]</scope>
    <source>
        <strain evidence="3">cv. Red5</strain>
        <tissue evidence="2">Young leaf</tissue>
    </source>
</reference>
<dbReference type="STRING" id="1590841.A0A2R6RA41"/>
<dbReference type="PANTHER" id="PTHR33912">
    <property type="entry name" value="OS01G0939400 PROTEIN"/>
    <property type="match status" value="1"/>
</dbReference>
<proteinExistence type="predicted"/>
<dbReference type="Proteomes" id="UP000241394">
    <property type="component" value="Chromosome LG8"/>
</dbReference>
<dbReference type="Gramene" id="PSS24432">
    <property type="protein sequence ID" value="PSS24432"/>
    <property type="gene ID" value="CEY00_Acc09274"/>
</dbReference>
<dbReference type="InParanoid" id="A0A2R6RA41"/>
<dbReference type="OrthoDB" id="1935372at2759"/>
<feature type="compositionally biased region" description="Acidic residues" evidence="1">
    <location>
        <begin position="8"/>
        <end position="23"/>
    </location>
</feature>
<feature type="compositionally biased region" description="Polar residues" evidence="1">
    <location>
        <begin position="44"/>
        <end position="65"/>
    </location>
</feature>
<dbReference type="OMA" id="RINAFHE"/>
<evidence type="ECO:0000256" key="1">
    <source>
        <dbReference type="SAM" id="MobiDB-lite"/>
    </source>
</evidence>
<dbReference type="InterPro" id="IPR040381">
    <property type="entry name" value="At4g14450-like"/>
</dbReference>
<sequence length="172" mass="18921">MSLVDYASSDEDESEVREEEEEERGSLQAPKHESESPKHHQLPPQRQTSRLSSNEHFGCSHSSEPSVVKLPDASVLLNSTHVSSHLVSGGDHSSRVAAAMAEHESRKREPNGLTSALPRSKIPRGNLLHSRNIPDTVDGLLVPPQLKGRSNVVTEDISKLFVRRHADPSSRC</sequence>
<accession>A0A2R6RA41</accession>